<gene>
    <name evidence="2" type="ORF">MILUP08_43333</name>
</gene>
<sequence length="154" mass="16739">MLLDHRPEGLLRELLQRLPLPAAVVTLDQPVLDHRRGLRQRQLQGLPAADQRTGDDGGQRHRPQPFAHRRGLGAPGVVQLDRLPTGQATVGVRRRTAVSQKQKGRHTDHPRAYAAPSTAVGSAPPSRPPPGSFPDLCPGWLLSRPARPLSCADP</sequence>
<feature type="compositionally biased region" description="Basic residues" evidence="1">
    <location>
        <begin position="60"/>
        <end position="71"/>
    </location>
</feature>
<evidence type="ECO:0000313" key="3">
    <source>
        <dbReference type="Proteomes" id="UP000003448"/>
    </source>
</evidence>
<reference evidence="3" key="1">
    <citation type="journal article" date="2012" name="J. Bacteriol.">
        <title>Genome Sequence of Micromonospora lupini Lupac 08, Isolated from Root Nodules of Lupinus angustifolius.</title>
        <authorList>
            <person name="Alonso-Vega P."/>
            <person name="Normand P."/>
            <person name="Bacigalupe R."/>
            <person name="Pujic P."/>
            <person name="Lajus A."/>
            <person name="Vallenet D."/>
            <person name="Carro L."/>
            <person name="Coll P."/>
            <person name="Trujillo M.E."/>
        </authorList>
    </citation>
    <scope>NUCLEOTIDE SEQUENCE [LARGE SCALE GENOMIC DNA]</scope>
    <source>
        <strain evidence="3">Lupac 08</strain>
    </source>
</reference>
<comment type="caution">
    <text evidence="2">The sequence shown here is derived from an EMBL/GenBank/DDBJ whole genome shotgun (WGS) entry which is preliminary data.</text>
</comment>
<organism evidence="2 3">
    <name type="scientific">Micromonospora lupini str. Lupac 08</name>
    <dbReference type="NCBI Taxonomy" id="1150864"/>
    <lineage>
        <taxon>Bacteria</taxon>
        <taxon>Bacillati</taxon>
        <taxon>Actinomycetota</taxon>
        <taxon>Actinomycetes</taxon>
        <taxon>Micromonosporales</taxon>
        <taxon>Micromonosporaceae</taxon>
        <taxon>Micromonospora</taxon>
    </lineage>
</organism>
<dbReference type="AlphaFoldDB" id="I0L3M6"/>
<feature type="compositionally biased region" description="Basic residues" evidence="1">
    <location>
        <begin position="92"/>
        <end position="104"/>
    </location>
</feature>
<keyword evidence="3" id="KW-1185">Reference proteome</keyword>
<dbReference type="Proteomes" id="UP000003448">
    <property type="component" value="Unassembled WGS sequence"/>
</dbReference>
<name>I0L3M6_9ACTN</name>
<feature type="region of interest" description="Disordered" evidence="1">
    <location>
        <begin position="39"/>
        <end position="139"/>
    </location>
</feature>
<protein>
    <submittedName>
        <fullName evidence="2">Uncharacterized protein</fullName>
    </submittedName>
</protein>
<accession>I0L3M6</accession>
<evidence type="ECO:0000313" key="2">
    <source>
        <dbReference type="EMBL" id="CCH18423.1"/>
    </source>
</evidence>
<evidence type="ECO:0000256" key="1">
    <source>
        <dbReference type="SAM" id="MobiDB-lite"/>
    </source>
</evidence>
<proteinExistence type="predicted"/>
<dbReference type="EMBL" id="CAIE01000026">
    <property type="protein sequence ID" value="CCH18423.1"/>
    <property type="molecule type" value="Genomic_DNA"/>
</dbReference>